<reference evidence="1 2" key="1">
    <citation type="journal article" date="2020" name="Cell">
        <title>Large-Scale Comparative Analyses of Tick Genomes Elucidate Their Genetic Diversity and Vector Capacities.</title>
        <authorList>
            <consortium name="Tick Genome and Microbiome Consortium (TIGMIC)"/>
            <person name="Jia N."/>
            <person name="Wang J."/>
            <person name="Shi W."/>
            <person name="Du L."/>
            <person name="Sun Y."/>
            <person name="Zhan W."/>
            <person name="Jiang J.F."/>
            <person name="Wang Q."/>
            <person name="Zhang B."/>
            <person name="Ji P."/>
            <person name="Bell-Sakyi L."/>
            <person name="Cui X.M."/>
            <person name="Yuan T.T."/>
            <person name="Jiang B.G."/>
            <person name="Yang W.F."/>
            <person name="Lam T.T."/>
            <person name="Chang Q.C."/>
            <person name="Ding S.J."/>
            <person name="Wang X.J."/>
            <person name="Zhu J.G."/>
            <person name="Ruan X.D."/>
            <person name="Zhao L."/>
            <person name="Wei J.T."/>
            <person name="Ye R.Z."/>
            <person name="Que T.C."/>
            <person name="Du C.H."/>
            <person name="Zhou Y.H."/>
            <person name="Cheng J.X."/>
            <person name="Dai P.F."/>
            <person name="Guo W.B."/>
            <person name="Han X.H."/>
            <person name="Huang E.J."/>
            <person name="Li L.F."/>
            <person name="Wei W."/>
            <person name="Gao Y.C."/>
            <person name="Liu J.Z."/>
            <person name="Shao H.Z."/>
            <person name="Wang X."/>
            <person name="Wang C.C."/>
            <person name="Yang T.C."/>
            <person name="Huo Q.B."/>
            <person name="Li W."/>
            <person name="Chen H.Y."/>
            <person name="Chen S.E."/>
            <person name="Zhou L.G."/>
            <person name="Ni X.B."/>
            <person name="Tian J.H."/>
            <person name="Sheng Y."/>
            <person name="Liu T."/>
            <person name="Pan Y.S."/>
            <person name="Xia L.Y."/>
            <person name="Li J."/>
            <person name="Zhao F."/>
            <person name="Cao W.C."/>
        </authorList>
    </citation>
    <scope>NUCLEOTIDE SEQUENCE [LARGE SCALE GENOMIC DNA]</scope>
    <source>
        <tissue evidence="1">Larvae</tissue>
    </source>
</reference>
<comment type="caution">
    <text evidence="1">The sequence shown here is derived from an EMBL/GenBank/DDBJ whole genome shotgun (WGS) entry which is preliminary data.</text>
</comment>
<name>A0A9J6GTA6_HAELO</name>
<dbReference type="Proteomes" id="UP000821853">
    <property type="component" value="Chromosome 9"/>
</dbReference>
<gene>
    <name evidence="1" type="ORF">HPB48_010577</name>
</gene>
<dbReference type="AlphaFoldDB" id="A0A9J6GTA6"/>
<organism evidence="1 2">
    <name type="scientific">Haemaphysalis longicornis</name>
    <name type="common">Bush tick</name>
    <dbReference type="NCBI Taxonomy" id="44386"/>
    <lineage>
        <taxon>Eukaryota</taxon>
        <taxon>Metazoa</taxon>
        <taxon>Ecdysozoa</taxon>
        <taxon>Arthropoda</taxon>
        <taxon>Chelicerata</taxon>
        <taxon>Arachnida</taxon>
        <taxon>Acari</taxon>
        <taxon>Parasitiformes</taxon>
        <taxon>Ixodida</taxon>
        <taxon>Ixodoidea</taxon>
        <taxon>Ixodidae</taxon>
        <taxon>Haemaphysalinae</taxon>
        <taxon>Haemaphysalis</taxon>
    </lineage>
</organism>
<evidence type="ECO:0000313" key="1">
    <source>
        <dbReference type="EMBL" id="KAH9381758.1"/>
    </source>
</evidence>
<accession>A0A9J6GTA6</accession>
<dbReference type="VEuPathDB" id="VectorBase:HLOH_056016"/>
<sequence>MNEVTEMNFPHRCARWQLDSVGEAEVLGGGAVIGRVNIRVTITTMQKVTFYVFGGILTVGAPRHYLSYIERPNPLAEPAECIPDPAMKVYCLCVPTAKGTKYAAGSAEVRTKAY</sequence>
<keyword evidence="2" id="KW-1185">Reference proteome</keyword>
<dbReference type="EMBL" id="JABSTR010000011">
    <property type="protein sequence ID" value="KAH9381758.1"/>
    <property type="molecule type" value="Genomic_DNA"/>
</dbReference>
<protein>
    <submittedName>
        <fullName evidence="1">Uncharacterized protein</fullName>
    </submittedName>
</protein>
<proteinExistence type="predicted"/>
<evidence type="ECO:0000313" key="2">
    <source>
        <dbReference type="Proteomes" id="UP000821853"/>
    </source>
</evidence>